<dbReference type="EMBL" id="PVWG01000033">
    <property type="protein sequence ID" value="PSB17073.1"/>
    <property type="molecule type" value="Genomic_DNA"/>
</dbReference>
<reference evidence="2 3" key="2">
    <citation type="submission" date="2018-03" db="EMBL/GenBank/DDBJ databases">
        <title>The ancient ancestry and fast evolution of plastids.</title>
        <authorList>
            <person name="Moore K.R."/>
            <person name="Magnabosco C."/>
            <person name="Momper L."/>
            <person name="Gold D.A."/>
            <person name="Bosak T."/>
            <person name="Fournier G.P."/>
        </authorList>
    </citation>
    <scope>NUCLEOTIDE SEQUENCE [LARGE SCALE GENOMIC DNA]</scope>
    <source>
        <strain evidence="2 3">ULC007</strain>
    </source>
</reference>
<evidence type="ECO:0000256" key="1">
    <source>
        <dbReference type="SAM" id="Phobius"/>
    </source>
</evidence>
<gene>
    <name evidence="2" type="ORF">C7B65_19880</name>
</gene>
<proteinExistence type="predicted"/>
<dbReference type="InterPro" id="IPR019664">
    <property type="entry name" value="Uncharacterised_Ycf51"/>
</dbReference>
<dbReference type="AlphaFoldDB" id="A0A2T1D9G6"/>
<dbReference type="OrthoDB" id="422772at2"/>
<keyword evidence="1" id="KW-0472">Membrane</keyword>
<evidence type="ECO:0000313" key="3">
    <source>
        <dbReference type="Proteomes" id="UP000238634"/>
    </source>
</evidence>
<dbReference type="STRING" id="1920490.GCA_001895925_01950"/>
<dbReference type="Pfam" id="PF10726">
    <property type="entry name" value="DUF2518"/>
    <property type="match status" value="1"/>
</dbReference>
<keyword evidence="1" id="KW-0812">Transmembrane</keyword>
<protein>
    <submittedName>
        <fullName evidence="2">Uncharacterized protein</fullName>
    </submittedName>
</protein>
<dbReference type="Proteomes" id="UP000238634">
    <property type="component" value="Unassembled WGS sequence"/>
</dbReference>
<keyword evidence="1" id="KW-1133">Transmembrane helix</keyword>
<organism evidence="2 3">
    <name type="scientific">Phormidesmis priestleyi ULC007</name>
    <dbReference type="NCBI Taxonomy" id="1920490"/>
    <lineage>
        <taxon>Bacteria</taxon>
        <taxon>Bacillati</taxon>
        <taxon>Cyanobacteriota</taxon>
        <taxon>Cyanophyceae</taxon>
        <taxon>Leptolyngbyales</taxon>
        <taxon>Leptolyngbyaceae</taxon>
        <taxon>Phormidesmis</taxon>
    </lineage>
</organism>
<accession>A0A2T1D9G6</accession>
<feature type="transmembrane region" description="Helical" evidence="1">
    <location>
        <begin position="12"/>
        <end position="31"/>
    </location>
</feature>
<sequence>MFEPAQLLTDAQWSGILTIVVAILAVLGFVLKWGIRFRLVGITGFMAVLTAGIFALSLSIYTRPNIPGALHYSRIFDTASSQVVIVVPPTVTEPQVEATLRQAAIDLYSPGRMTQGEPRLTIRLRTNVHPEPGVSEPLYLGEIQRSLAVREDANETVQLYRDNLAKLARSTAKEGQG</sequence>
<evidence type="ECO:0000313" key="2">
    <source>
        <dbReference type="EMBL" id="PSB17073.1"/>
    </source>
</evidence>
<feature type="transmembrane region" description="Helical" evidence="1">
    <location>
        <begin position="38"/>
        <end position="61"/>
    </location>
</feature>
<name>A0A2T1D9G6_9CYAN</name>
<dbReference type="RefSeq" id="WP_073074364.1">
    <property type="nucleotide sequence ID" value="NZ_MPPI01000035.1"/>
</dbReference>
<comment type="caution">
    <text evidence="2">The sequence shown here is derived from an EMBL/GenBank/DDBJ whole genome shotgun (WGS) entry which is preliminary data.</text>
</comment>
<keyword evidence="3" id="KW-1185">Reference proteome</keyword>
<reference evidence="2 3" key="1">
    <citation type="submission" date="2018-02" db="EMBL/GenBank/DDBJ databases">
        <authorList>
            <person name="Cohen D.B."/>
            <person name="Kent A.D."/>
        </authorList>
    </citation>
    <scope>NUCLEOTIDE SEQUENCE [LARGE SCALE GENOMIC DNA]</scope>
    <source>
        <strain evidence="2 3">ULC007</strain>
    </source>
</reference>